<organism evidence="1 2">
    <name type="scientific">Nannocystis pusilla</name>
    <dbReference type="NCBI Taxonomy" id="889268"/>
    <lineage>
        <taxon>Bacteria</taxon>
        <taxon>Pseudomonadati</taxon>
        <taxon>Myxococcota</taxon>
        <taxon>Polyangia</taxon>
        <taxon>Nannocystales</taxon>
        <taxon>Nannocystaceae</taxon>
        <taxon>Nannocystis</taxon>
    </lineage>
</organism>
<sequence>MDGLTSLEGLGGLLQVESMLVAGCDGLTSLAGAPALTHVNSLTVTGNPQLLQGAFETFVAAVPSLPNACFNAACDCG</sequence>
<name>A0A9X3ENY5_9BACT</name>
<dbReference type="Proteomes" id="UP001150924">
    <property type="component" value="Unassembled WGS sequence"/>
</dbReference>
<evidence type="ECO:0000313" key="1">
    <source>
        <dbReference type="EMBL" id="MCY1007624.1"/>
    </source>
</evidence>
<dbReference type="AlphaFoldDB" id="A0A9X3ENY5"/>
<protein>
    <submittedName>
        <fullName evidence="1">Uncharacterized protein</fullName>
    </submittedName>
</protein>
<evidence type="ECO:0000313" key="2">
    <source>
        <dbReference type="Proteomes" id="UP001150924"/>
    </source>
</evidence>
<comment type="caution">
    <text evidence="1">The sequence shown here is derived from an EMBL/GenBank/DDBJ whole genome shotgun (WGS) entry which is preliminary data.</text>
</comment>
<proteinExistence type="predicted"/>
<gene>
    <name evidence="1" type="ORF">OV079_19130</name>
</gene>
<reference evidence="1" key="1">
    <citation type="submission" date="2022-11" db="EMBL/GenBank/DDBJ databases">
        <title>Minimal conservation of predation-associated metabolite biosynthetic gene clusters underscores biosynthetic potential of Myxococcota including descriptions for ten novel species: Archangium lansinium sp. nov., Myxococcus landrumus sp. nov., Nannocystis bai.</title>
        <authorList>
            <person name="Ahearne A."/>
            <person name="Stevens C."/>
            <person name="Phillips K."/>
        </authorList>
    </citation>
    <scope>NUCLEOTIDE SEQUENCE</scope>
    <source>
        <strain evidence="1">Na p29</strain>
    </source>
</reference>
<accession>A0A9X3ENY5</accession>
<dbReference type="RefSeq" id="WP_267770268.1">
    <property type="nucleotide sequence ID" value="NZ_JAPNKE010000002.1"/>
</dbReference>
<keyword evidence="2" id="KW-1185">Reference proteome</keyword>
<dbReference type="EMBL" id="JAPNKE010000002">
    <property type="protein sequence ID" value="MCY1007624.1"/>
    <property type="molecule type" value="Genomic_DNA"/>
</dbReference>